<keyword evidence="2" id="KW-0535">Nitrogen fixation</keyword>
<evidence type="ECO:0000313" key="5">
    <source>
        <dbReference type="Proteomes" id="UP000190135"/>
    </source>
</evidence>
<dbReference type="AlphaFoldDB" id="A0A1T4S9R9"/>
<dbReference type="STRING" id="1365950.SAMN05428963_109114"/>
<feature type="domain" description="Dinitrogenase iron-molybdenum cofactor biosynthesis" evidence="3">
    <location>
        <begin position="23"/>
        <end position="120"/>
    </location>
</feature>
<accession>A0A1T4S9R9</accession>
<dbReference type="NCBIfam" id="TIGR02663">
    <property type="entry name" value="nifX"/>
    <property type="match status" value="1"/>
</dbReference>
<dbReference type="InterPro" id="IPR036105">
    <property type="entry name" value="DiNase_FeMo-co_biosyn_sf"/>
</dbReference>
<dbReference type="Pfam" id="PF02579">
    <property type="entry name" value="Nitro_FeMo-Co"/>
    <property type="match status" value="1"/>
</dbReference>
<evidence type="ECO:0000259" key="3">
    <source>
        <dbReference type="Pfam" id="PF02579"/>
    </source>
</evidence>
<dbReference type="PANTHER" id="PTHR33937">
    <property type="entry name" value="IRON-MOLYBDENUM PROTEIN-RELATED-RELATED"/>
    <property type="match status" value="1"/>
</dbReference>
<dbReference type="RefSeq" id="WP_245319228.1">
    <property type="nucleotide sequence ID" value="NZ_FUXL01000009.1"/>
</dbReference>
<protein>
    <submittedName>
        <fullName evidence="4">Nitrogen fixation protein NifX</fullName>
    </submittedName>
</protein>
<dbReference type="GO" id="GO:0009399">
    <property type="term" value="P:nitrogen fixation"/>
    <property type="evidence" value="ECO:0007669"/>
    <property type="project" value="InterPro"/>
</dbReference>
<evidence type="ECO:0000313" key="4">
    <source>
        <dbReference type="EMBL" id="SKA24628.1"/>
    </source>
</evidence>
<dbReference type="InterPro" id="IPR034169">
    <property type="entry name" value="NifX-like"/>
</dbReference>
<evidence type="ECO:0000256" key="1">
    <source>
        <dbReference type="ARBA" id="ARBA00010285"/>
    </source>
</evidence>
<dbReference type="InterPro" id="IPR013480">
    <property type="entry name" value="NifX"/>
</dbReference>
<dbReference type="SUPFAM" id="SSF53146">
    <property type="entry name" value="Nitrogenase accessory factor-like"/>
    <property type="match status" value="1"/>
</dbReference>
<dbReference type="CDD" id="cd00853">
    <property type="entry name" value="NifX"/>
    <property type="match status" value="1"/>
</dbReference>
<evidence type="ECO:0000256" key="2">
    <source>
        <dbReference type="ARBA" id="ARBA00023231"/>
    </source>
</evidence>
<keyword evidence="5" id="KW-1185">Reference proteome</keyword>
<dbReference type="PANTHER" id="PTHR33937:SF1">
    <property type="entry name" value="IRON-MOLIBDENUM COFACTOR PROCESSING PROTEIN"/>
    <property type="match status" value="1"/>
</dbReference>
<reference evidence="4 5" key="1">
    <citation type="submission" date="2017-02" db="EMBL/GenBank/DDBJ databases">
        <authorList>
            <person name="Peterson S.W."/>
        </authorList>
    </citation>
    <scope>NUCLEOTIDE SEQUENCE [LARGE SCALE GENOMIC DNA]</scope>
    <source>
        <strain evidence="4 5">USBA 369</strain>
    </source>
</reference>
<dbReference type="GO" id="GO:0051540">
    <property type="term" value="F:metal cluster binding"/>
    <property type="evidence" value="ECO:0007669"/>
    <property type="project" value="InterPro"/>
</dbReference>
<proteinExistence type="inferred from homology"/>
<dbReference type="InterPro" id="IPR003731">
    <property type="entry name" value="Di-Nase_FeMo-co_biosynth"/>
</dbReference>
<name>A0A1T4S9R9_9HYPH</name>
<comment type="similarity">
    <text evidence="1">Belongs to the NifX/NifY family.</text>
</comment>
<gene>
    <name evidence="4" type="ORF">SAMN05428963_109114</name>
</gene>
<dbReference type="Gene3D" id="3.30.420.130">
    <property type="entry name" value="Dinitrogenase iron-molybdenum cofactor biosynthesis domain"/>
    <property type="match status" value="1"/>
</dbReference>
<dbReference type="EMBL" id="FUXL01000009">
    <property type="protein sequence ID" value="SKA24628.1"/>
    <property type="molecule type" value="Genomic_DNA"/>
</dbReference>
<organism evidence="4 5">
    <name type="scientific">Consotaella salsifontis</name>
    <dbReference type="NCBI Taxonomy" id="1365950"/>
    <lineage>
        <taxon>Bacteria</taxon>
        <taxon>Pseudomonadati</taxon>
        <taxon>Pseudomonadota</taxon>
        <taxon>Alphaproteobacteria</taxon>
        <taxon>Hyphomicrobiales</taxon>
        <taxon>Aurantimonadaceae</taxon>
        <taxon>Consotaella</taxon>
    </lineage>
</organism>
<dbReference type="InterPro" id="IPR051840">
    <property type="entry name" value="NifX/NifY_domain"/>
</dbReference>
<dbReference type="Proteomes" id="UP000190135">
    <property type="component" value="Unassembled WGS sequence"/>
</dbReference>
<sequence length="151" mass="16248">MTDATDAVAARPLRIAVATNDLERLDAHFGSAMKFALYDVTAENCRLVEVLAFDDVTSEDSAHTDSEDRITPKVEALAGVALLFVLAIGGPSAAKVVRAGIHPIKVKEAEPIATVIERVQEMLRSAPPPWLRKIIGASSARPNFMNEEEPA</sequence>